<name>A0AAD5MA30_PYTIN</name>
<feature type="compositionally biased region" description="Basic and acidic residues" evidence="1">
    <location>
        <begin position="278"/>
        <end position="291"/>
    </location>
</feature>
<evidence type="ECO:0000313" key="2">
    <source>
        <dbReference type="EMBL" id="KAJ0410210.1"/>
    </source>
</evidence>
<dbReference type="AlphaFoldDB" id="A0AAD5MA30"/>
<feature type="compositionally biased region" description="Acidic residues" evidence="1">
    <location>
        <begin position="509"/>
        <end position="529"/>
    </location>
</feature>
<comment type="caution">
    <text evidence="2">The sequence shown here is derived from an EMBL/GenBank/DDBJ whole genome shotgun (WGS) entry which is preliminary data.</text>
</comment>
<evidence type="ECO:0000313" key="3">
    <source>
        <dbReference type="Proteomes" id="UP001209570"/>
    </source>
</evidence>
<feature type="compositionally biased region" description="Basic and acidic residues" evidence="1">
    <location>
        <begin position="246"/>
        <end position="265"/>
    </location>
</feature>
<keyword evidence="3" id="KW-1185">Reference proteome</keyword>
<accession>A0AAD5MA30</accession>
<feature type="compositionally biased region" description="Acidic residues" evidence="1">
    <location>
        <begin position="1"/>
        <end position="10"/>
    </location>
</feature>
<evidence type="ECO:0000256" key="1">
    <source>
        <dbReference type="SAM" id="MobiDB-lite"/>
    </source>
</evidence>
<feature type="region of interest" description="Disordered" evidence="1">
    <location>
        <begin position="1"/>
        <end position="26"/>
    </location>
</feature>
<feature type="compositionally biased region" description="Basic and acidic residues" evidence="1">
    <location>
        <begin position="384"/>
        <end position="397"/>
    </location>
</feature>
<organism evidence="2 3">
    <name type="scientific">Pythium insidiosum</name>
    <name type="common">Pythiosis disease agent</name>
    <dbReference type="NCBI Taxonomy" id="114742"/>
    <lineage>
        <taxon>Eukaryota</taxon>
        <taxon>Sar</taxon>
        <taxon>Stramenopiles</taxon>
        <taxon>Oomycota</taxon>
        <taxon>Peronosporomycetes</taxon>
        <taxon>Pythiales</taxon>
        <taxon>Pythiaceae</taxon>
        <taxon>Pythium</taxon>
    </lineage>
</organism>
<protein>
    <submittedName>
        <fullName evidence="2">Uncharacterized protein</fullName>
    </submittedName>
</protein>
<feature type="compositionally biased region" description="Acidic residues" evidence="1">
    <location>
        <begin position="137"/>
        <end position="149"/>
    </location>
</feature>
<feature type="region of interest" description="Disordered" evidence="1">
    <location>
        <begin position="50"/>
        <end position="478"/>
    </location>
</feature>
<feature type="region of interest" description="Disordered" evidence="1">
    <location>
        <begin position="508"/>
        <end position="531"/>
    </location>
</feature>
<reference evidence="2" key="1">
    <citation type="submission" date="2021-12" db="EMBL/GenBank/DDBJ databases">
        <title>Prjna785345.</title>
        <authorList>
            <person name="Rujirawat T."/>
            <person name="Krajaejun T."/>
        </authorList>
    </citation>
    <scope>NUCLEOTIDE SEQUENCE</scope>
    <source>
        <strain evidence="2">Pi057C3</strain>
    </source>
</reference>
<feature type="compositionally biased region" description="Low complexity" evidence="1">
    <location>
        <begin position="324"/>
        <end position="343"/>
    </location>
</feature>
<feature type="compositionally biased region" description="Basic and acidic residues" evidence="1">
    <location>
        <begin position="86"/>
        <end position="102"/>
    </location>
</feature>
<dbReference type="EMBL" id="JAKCXM010000001">
    <property type="protein sequence ID" value="KAJ0410210.1"/>
    <property type="molecule type" value="Genomic_DNA"/>
</dbReference>
<feature type="compositionally biased region" description="Polar residues" evidence="1">
    <location>
        <begin position="61"/>
        <end position="70"/>
    </location>
</feature>
<gene>
    <name evidence="2" type="ORF">P43SY_002542</name>
</gene>
<sequence>MAGGDADDAPYDLLRAPASLPRGESITSQLQREILGELAVDSLAAELSATDLDAATDPESGGSNDSNDSTARAHAESNDRQLQPRTPDDGAMEPRRRRRADEIEIATPESLSQPSRRHTLSPSKALLFFGAARGDGDGDDADEDGDVPEEIAASSRRETVSPESIRALLRDLGGDAGDSGDAGRSAASRRRAEGAAGPADDSTLESALQDVARTKEYVASSKDLLHQDEQQQTPERPRRRRSVGSSEKKKTPRRSERLSNERDQDSFSDTFFPTKPLGRRDTSGDSGHDQESETATGLATRRSTLEPMDAELIFAELRDDAAGSRRSSPARSSPAPTSRSPVTRSRRRRTTLDPDELLAIRDGSTLNDSPAGRRETIGDTELDELQRELGGGRESLPRRSSPRRQQNASPEATKRTRFDDNDVVITIADKSDSKNQTAVSPRAVKITPMKRRQRVESTEDEMFMSPPPGPAQGKTPLKSSKAMFPLEEKPQNQEDDDDDETSLNTSLLDEADALDSEEKDGNGDADMEVEDSRKLSFGAALSSRNRRRYSLRGSNEGRLQLEFVRFPKRSISDGTVVDGLKFQVSGLVASSWPFTTSELTVNVSHGTVMKEAILQQVESLQQQVEKDAAVFWPQACRHLRRVFLE</sequence>
<proteinExistence type="predicted"/>
<dbReference type="Proteomes" id="UP001209570">
    <property type="component" value="Unassembled WGS sequence"/>
</dbReference>